<evidence type="ECO:0000313" key="2">
    <source>
        <dbReference type="EMBL" id="WOI33696.1"/>
    </source>
</evidence>
<feature type="transmembrane region" description="Helical" evidence="1">
    <location>
        <begin position="69"/>
        <end position="87"/>
    </location>
</feature>
<feature type="transmembrane region" description="Helical" evidence="1">
    <location>
        <begin position="36"/>
        <end position="57"/>
    </location>
</feature>
<keyword evidence="3" id="KW-1185">Reference proteome</keyword>
<dbReference type="RefSeq" id="WP_317385785.1">
    <property type="nucleotide sequence ID" value="NZ_CP136704.1"/>
</dbReference>
<dbReference type="Proteomes" id="UP001302666">
    <property type="component" value="Chromosome"/>
</dbReference>
<protein>
    <recommendedName>
        <fullName evidence="4">DUF3147 family protein</fullName>
    </recommendedName>
</protein>
<keyword evidence="1" id="KW-0812">Transmembrane</keyword>
<evidence type="ECO:0008006" key="4">
    <source>
        <dbReference type="Google" id="ProtNLM"/>
    </source>
</evidence>
<reference evidence="2 3" key="1">
    <citation type="submission" date="2023-10" db="EMBL/GenBank/DDBJ databases">
        <title>Eight complete genome sequences of bacteria isolated from laboratory stock of Giant Kelp gametophytes.</title>
        <authorList>
            <person name="Tolentino B."/>
            <person name="Nuzhdin S."/>
        </authorList>
    </citation>
    <scope>NUCLEOTIDE SEQUENCE [LARGE SCALE GENOMIC DNA]</scope>
    <source>
        <strain evidence="2 3">LC.270.F.C4</strain>
    </source>
</reference>
<evidence type="ECO:0000256" key="1">
    <source>
        <dbReference type="SAM" id="Phobius"/>
    </source>
</evidence>
<feature type="transmembrane region" description="Helical" evidence="1">
    <location>
        <begin position="99"/>
        <end position="118"/>
    </location>
</feature>
<dbReference type="EMBL" id="CP136704">
    <property type="protein sequence ID" value="WOI33696.1"/>
    <property type="molecule type" value="Genomic_DNA"/>
</dbReference>
<sequence>MSTFALLVLFSPFIAAGCTIWLGVKLRKRHPQTRSGTSLVLLPFVAFFFFVLLFTGLSFSPAVRQVLTWHIYAIPFALFLATEAVALRVAILGPYRAHAICSFLLCGVAGYLIFGSVFL</sequence>
<accession>A0ABZ0HHF9</accession>
<feature type="transmembrane region" description="Helical" evidence="1">
    <location>
        <begin position="6"/>
        <end position="24"/>
    </location>
</feature>
<keyword evidence="1" id="KW-1133">Transmembrane helix</keyword>
<proteinExistence type="predicted"/>
<name>A0ABZ0HHF9_TRISK</name>
<keyword evidence="1" id="KW-0472">Membrane</keyword>
<organism evidence="2 3">
    <name type="scientific">Tritonibacter scottomollicae</name>
    <name type="common">Epibacterium scottomollicae</name>
    <dbReference type="NCBI Taxonomy" id="483013"/>
    <lineage>
        <taxon>Bacteria</taxon>
        <taxon>Pseudomonadati</taxon>
        <taxon>Pseudomonadota</taxon>
        <taxon>Alphaproteobacteria</taxon>
        <taxon>Rhodobacterales</taxon>
        <taxon>Paracoccaceae</taxon>
        <taxon>Tritonibacter</taxon>
    </lineage>
</organism>
<gene>
    <name evidence="2" type="ORF">R1T40_02790</name>
</gene>
<evidence type="ECO:0000313" key="3">
    <source>
        <dbReference type="Proteomes" id="UP001302666"/>
    </source>
</evidence>